<keyword evidence="3" id="KW-1185">Reference proteome</keyword>
<dbReference type="STRING" id="1868482.ENSTSYP00000007444"/>
<dbReference type="Pfam" id="PF12489">
    <property type="entry name" value="ARA70"/>
    <property type="match status" value="2"/>
</dbReference>
<name>A0A3Q0DVP8_CARSF</name>
<evidence type="ECO:0000313" key="4">
    <source>
        <dbReference type="RefSeq" id="XP_021566652.1"/>
    </source>
</evidence>
<sequence length="642" mass="73232">MLQLSKCEPAFHLYDAGEVSRMNTSQDQNGFSSNREPLLRCSDARRDLELAIGGVLRAEQQIKDNLREVKAQIHSCISRHLECLRSREVWLYEQVDLIYQLKEETLQQQAQQLYWLLGQFNCLIHQLECTQNKDLANQVSVCLERLGSLTLKPEDSTVLLFEADTTALRQTITTFGSLKTIQIPEHLMVHATSPNIGPFLEKRGYIPVPEQQKSASGITALPLSEWLLGSKPAVGRQAPYIPSTNPQDWLTQHHTLENNQMSARTCSFFSNVLGNIKGLENWLLKSQQQVPEKPSYQKCNSQSITNSNSIEMEKVEDIELPDQDEMDLSDWLVTPQESHKLEKPENGSRETREKFKLFFQSYSVNDWLVKTDSCTNCQGNQPKGVEIENLGNLKCLNDHLEAKKPLSTPNMVTEDWLVQNYQDPCKVEEVCKANEPCTSFAECVCDENCEKEALYKWLLKKEGKDKNGMPVEPKPEPEKHKESLDMWLCPSRKEVTEQAKAQKAMAPSRIADSFQVIKNSPLSEWLIRTPCREGSSKEVPSTEDRTGKQKLKSPITTSWCPFNTADWVLPGKKTGNLGQLSSGEDKWLLRKKAQEVLLNSPLQEEHNYPPDRYGLPAVCDLFACMQLKVDKEKWLYRTPLQM</sequence>
<dbReference type="GeneID" id="103257517"/>
<feature type="domain" description="Nuclear receptor coactivator 4 N-terminal" evidence="2">
    <location>
        <begin position="222"/>
        <end position="351"/>
    </location>
</feature>
<dbReference type="InterPro" id="IPR022174">
    <property type="entry name" value="NCOA4_N"/>
</dbReference>
<dbReference type="CTD" id="8031"/>
<proteinExistence type="predicted"/>
<feature type="region of interest" description="Disordered" evidence="1">
    <location>
        <begin position="293"/>
        <end position="312"/>
    </location>
</feature>
<dbReference type="RefSeq" id="XP_021566652.1">
    <property type="nucleotide sequence ID" value="XM_021710977.1"/>
</dbReference>
<feature type="compositionally biased region" description="Polar residues" evidence="1">
    <location>
        <begin position="297"/>
        <end position="310"/>
    </location>
</feature>
<evidence type="ECO:0000313" key="3">
    <source>
        <dbReference type="Proteomes" id="UP000189704"/>
    </source>
</evidence>
<reference evidence="4" key="1">
    <citation type="submission" date="2025-08" db="UniProtKB">
        <authorList>
            <consortium name="RefSeq"/>
        </authorList>
    </citation>
    <scope>IDENTIFICATION</scope>
</reference>
<dbReference type="GO" id="GO:0009725">
    <property type="term" value="P:response to hormone"/>
    <property type="evidence" value="ECO:0007669"/>
    <property type="project" value="TreeGrafter"/>
</dbReference>
<accession>A0A3Q0DVP8</accession>
<feature type="domain" description="Nuclear receptor coactivator 4 N-terminal" evidence="2">
    <location>
        <begin position="59"/>
        <end position="165"/>
    </location>
</feature>
<dbReference type="AlphaFoldDB" id="A0A3Q0DVP8"/>
<dbReference type="GO" id="GO:0003713">
    <property type="term" value="F:transcription coactivator activity"/>
    <property type="evidence" value="ECO:0007669"/>
    <property type="project" value="InterPro"/>
</dbReference>
<dbReference type="PANTHER" id="PTHR17085">
    <property type="entry name" value="NUCLEAR RECEPTOR COACTIVATOR 4"/>
    <property type="match status" value="1"/>
</dbReference>
<dbReference type="Proteomes" id="UP000189704">
    <property type="component" value="Unplaced"/>
</dbReference>
<dbReference type="InterPro" id="IPR039947">
    <property type="entry name" value="NCoA-4"/>
</dbReference>
<evidence type="ECO:0000259" key="2">
    <source>
        <dbReference type="Pfam" id="PF12489"/>
    </source>
</evidence>
<gene>
    <name evidence="4" type="primary">NCOA4</name>
</gene>
<dbReference type="PANTHER" id="PTHR17085:SF3">
    <property type="entry name" value="NUCLEAR RECEPTOR COACTIVATOR 4"/>
    <property type="match status" value="1"/>
</dbReference>
<protein>
    <submittedName>
        <fullName evidence="4">Nuclear receptor coactivator 4 isoform X1</fullName>
    </submittedName>
</protein>
<dbReference type="GO" id="GO:0006879">
    <property type="term" value="P:intracellular iron ion homeostasis"/>
    <property type="evidence" value="ECO:0007669"/>
    <property type="project" value="InterPro"/>
</dbReference>
<dbReference type="OrthoDB" id="6334544at2759"/>
<evidence type="ECO:0000256" key="1">
    <source>
        <dbReference type="SAM" id="MobiDB-lite"/>
    </source>
</evidence>
<organism evidence="3 4">
    <name type="scientific">Carlito syrichta</name>
    <name type="common">Philippine tarsier</name>
    <name type="synonym">Tarsius syrichta</name>
    <dbReference type="NCBI Taxonomy" id="1868482"/>
    <lineage>
        <taxon>Eukaryota</taxon>
        <taxon>Metazoa</taxon>
        <taxon>Chordata</taxon>
        <taxon>Craniata</taxon>
        <taxon>Vertebrata</taxon>
        <taxon>Euteleostomi</taxon>
        <taxon>Mammalia</taxon>
        <taxon>Eutheria</taxon>
        <taxon>Euarchontoglires</taxon>
        <taxon>Primates</taxon>
        <taxon>Haplorrhini</taxon>
        <taxon>Tarsiiformes</taxon>
        <taxon>Tarsiidae</taxon>
        <taxon>Carlito</taxon>
    </lineage>
</organism>
<keyword evidence="4" id="KW-0675">Receptor</keyword>